<dbReference type="RefSeq" id="WP_151093438.1">
    <property type="nucleotide sequence ID" value="NZ_VYXQ01000008.1"/>
</dbReference>
<feature type="signal peptide" evidence="2">
    <location>
        <begin position="1"/>
        <end position="23"/>
    </location>
</feature>
<evidence type="ECO:0000313" key="3">
    <source>
        <dbReference type="EMBL" id="KAA9368338.1"/>
    </source>
</evidence>
<feature type="chain" id="PRO_5024306440" description="Thiol:disulfide interchange protein DsbG" evidence="2">
    <location>
        <begin position="24"/>
        <end position="332"/>
    </location>
</feature>
<evidence type="ECO:0000256" key="2">
    <source>
        <dbReference type="SAM" id="SignalP"/>
    </source>
</evidence>
<dbReference type="EMBL" id="VYXQ01000008">
    <property type="protein sequence ID" value="KAA9368338.1"/>
    <property type="molecule type" value="Genomic_DNA"/>
</dbReference>
<dbReference type="Proteomes" id="UP000327108">
    <property type="component" value="Unassembled WGS sequence"/>
</dbReference>
<keyword evidence="2" id="KW-0732">Signal</keyword>
<evidence type="ECO:0000313" key="4">
    <source>
        <dbReference type="Proteomes" id="UP000327108"/>
    </source>
</evidence>
<accession>A0A5N1JYR2</accession>
<gene>
    <name evidence="3" type="ORF">F3W84_10645</name>
</gene>
<name>A0A5N1JYR2_9HYPH</name>
<dbReference type="InterPro" id="IPR036249">
    <property type="entry name" value="Thioredoxin-like_sf"/>
</dbReference>
<dbReference type="AlphaFoldDB" id="A0A5N1JYR2"/>
<evidence type="ECO:0000256" key="1">
    <source>
        <dbReference type="SAM" id="MobiDB-lite"/>
    </source>
</evidence>
<feature type="compositionally biased region" description="Polar residues" evidence="1">
    <location>
        <begin position="135"/>
        <end position="150"/>
    </location>
</feature>
<proteinExistence type="predicted"/>
<evidence type="ECO:0008006" key="5">
    <source>
        <dbReference type="Google" id="ProtNLM"/>
    </source>
</evidence>
<protein>
    <recommendedName>
        <fullName evidence="5">Thiol:disulfide interchange protein DsbG</fullName>
    </recommendedName>
</protein>
<sequence length="332" mass="36399">MNKKLLFTYYLLFPIFGGATCLAQPYGCSGVSKALSPYAEKRLHADGTRSKHLFTLDGLDVWMTQPADQKAMLVFTTPSGLLVEGTVFGPDGRDLTAAVGPDALAENNAAVSVNAGPKDAEQSGQTRAPKDRRTQAAQTTADQPKPTTRVDNADAAFPAFTTLSQLRSQADHYLMWIEANHSLPNAPVLYMFVDPQCAFCSNSLLVLKPYLDRGAIELRLVPTPILSPLSLELAVSFVQERNPGEAFIRHAARAGDAVQQQAVLPRDKMDKAVIDAMARNLAWFRGNGLQGVPLYLYRSDAGDQLFYGQIDDSRIDEILRGDRNREGDRLEQ</sequence>
<dbReference type="Gene3D" id="3.40.30.10">
    <property type="entry name" value="Glutaredoxin"/>
    <property type="match status" value="1"/>
</dbReference>
<comment type="caution">
    <text evidence="3">The sequence shown here is derived from an EMBL/GenBank/DDBJ whole genome shotgun (WGS) entry which is preliminary data.</text>
</comment>
<keyword evidence="4" id="KW-1185">Reference proteome</keyword>
<reference evidence="3 4" key="1">
    <citation type="submission" date="2019-09" db="EMBL/GenBank/DDBJ databases">
        <title>Biological control of the noxious weed angled onion (Allium triquetrum) thwarted by endophytic bacteria in Victoria, Australia.</title>
        <authorList>
            <person name="Tehranchian P."/>
            <person name="Adair R.J."/>
            <person name="Van T.H."/>
            <person name="Morrison P.D."/>
            <person name="Williams H."/>
            <person name="Lawrie A.C."/>
        </authorList>
    </citation>
    <scope>NUCLEOTIDE SEQUENCE [LARGE SCALE GENOMIC DNA]</scope>
    <source>
        <strain evidence="3 4">RPTAtOch1</strain>
    </source>
</reference>
<feature type="region of interest" description="Disordered" evidence="1">
    <location>
        <begin position="113"/>
        <end position="150"/>
    </location>
</feature>
<dbReference type="SUPFAM" id="SSF52833">
    <property type="entry name" value="Thioredoxin-like"/>
    <property type="match status" value="1"/>
</dbReference>
<organism evidence="3 4">
    <name type="scientific">Ochrobactrum quorumnocens</name>
    <dbReference type="NCBI Taxonomy" id="271865"/>
    <lineage>
        <taxon>Bacteria</taxon>
        <taxon>Pseudomonadati</taxon>
        <taxon>Pseudomonadota</taxon>
        <taxon>Alphaproteobacteria</taxon>
        <taxon>Hyphomicrobiales</taxon>
        <taxon>Brucellaceae</taxon>
        <taxon>Brucella/Ochrobactrum group</taxon>
        <taxon>Ochrobactrum</taxon>
    </lineage>
</organism>